<gene>
    <name evidence="2" type="ORF">E1295_27870</name>
</gene>
<keyword evidence="3" id="KW-1185">Reference proteome</keyword>
<sequence length="62" mass="7386">MRSRLEHPRTPSPRRGTPARSCSSPRTTTRLAMRTRPAPFRRRPSRWRFRERPGTARSQSRQ</sequence>
<dbReference type="Proteomes" id="UP000295136">
    <property type="component" value="Unassembled WGS sequence"/>
</dbReference>
<dbReference type="EMBL" id="SMLD01000085">
    <property type="protein sequence ID" value="TDE42389.1"/>
    <property type="molecule type" value="Genomic_DNA"/>
</dbReference>
<accession>A0A4R5F4A0</accession>
<protein>
    <submittedName>
        <fullName evidence="2">Uncharacterized protein</fullName>
    </submittedName>
</protein>
<comment type="caution">
    <text evidence="2">The sequence shown here is derived from an EMBL/GenBank/DDBJ whole genome shotgun (WGS) entry which is preliminary data.</text>
</comment>
<evidence type="ECO:0000313" key="3">
    <source>
        <dbReference type="Proteomes" id="UP000295136"/>
    </source>
</evidence>
<evidence type="ECO:0000313" key="2">
    <source>
        <dbReference type="EMBL" id="TDE42389.1"/>
    </source>
</evidence>
<dbReference type="AlphaFoldDB" id="A0A4R5F4A0"/>
<organism evidence="2 3">
    <name type="scientific">Nonomuraea mesophila</name>
    <dbReference type="NCBI Taxonomy" id="2530382"/>
    <lineage>
        <taxon>Bacteria</taxon>
        <taxon>Bacillati</taxon>
        <taxon>Actinomycetota</taxon>
        <taxon>Actinomycetes</taxon>
        <taxon>Streptosporangiales</taxon>
        <taxon>Streptosporangiaceae</taxon>
        <taxon>Nonomuraea</taxon>
    </lineage>
</organism>
<feature type="compositionally biased region" description="Polar residues" evidence="1">
    <location>
        <begin position="20"/>
        <end position="30"/>
    </location>
</feature>
<reference evidence="2 3" key="1">
    <citation type="submission" date="2019-03" db="EMBL/GenBank/DDBJ databases">
        <title>Draft genome sequences of novel Actinobacteria.</title>
        <authorList>
            <person name="Sahin N."/>
            <person name="Ay H."/>
            <person name="Saygin H."/>
        </authorList>
    </citation>
    <scope>NUCLEOTIDE SEQUENCE [LARGE SCALE GENOMIC DNA]</scope>
    <source>
        <strain evidence="2 3">6K102</strain>
    </source>
</reference>
<feature type="region of interest" description="Disordered" evidence="1">
    <location>
        <begin position="1"/>
        <end position="62"/>
    </location>
</feature>
<proteinExistence type="predicted"/>
<name>A0A4R5F4A0_9ACTN</name>
<evidence type="ECO:0000256" key="1">
    <source>
        <dbReference type="SAM" id="MobiDB-lite"/>
    </source>
</evidence>